<sequence>MKAYPRTVDYLSKLAHTRDVEQERVDQEEVEQGDVDQEQVDQEEEEQEDVDQYEDEKEQEQEQVMHRDVSGSTKTLSMIQASDIAEKWGRTTGNSALASWTEMWHCDWLC</sequence>
<name>M4BUR3_HYAAE</name>
<proteinExistence type="predicted"/>
<feature type="region of interest" description="Disordered" evidence="1">
    <location>
        <begin position="19"/>
        <end position="75"/>
    </location>
</feature>
<dbReference type="VEuPathDB" id="FungiDB:HpaG810252"/>
<dbReference type="InParanoid" id="M4BUR3"/>
<organism evidence="2 3">
    <name type="scientific">Hyaloperonospora arabidopsidis (strain Emoy2)</name>
    <name type="common">Downy mildew agent</name>
    <name type="synonym">Peronospora arabidopsidis</name>
    <dbReference type="NCBI Taxonomy" id="559515"/>
    <lineage>
        <taxon>Eukaryota</taxon>
        <taxon>Sar</taxon>
        <taxon>Stramenopiles</taxon>
        <taxon>Oomycota</taxon>
        <taxon>Peronosporomycetes</taxon>
        <taxon>Peronosporales</taxon>
        <taxon>Peronosporaceae</taxon>
        <taxon>Hyaloperonospora</taxon>
    </lineage>
</organism>
<dbReference type="Proteomes" id="UP000011713">
    <property type="component" value="Unassembled WGS sequence"/>
</dbReference>
<protein>
    <submittedName>
        <fullName evidence="2">Uncharacterized protein</fullName>
    </submittedName>
</protein>
<evidence type="ECO:0000256" key="1">
    <source>
        <dbReference type="SAM" id="MobiDB-lite"/>
    </source>
</evidence>
<dbReference type="AlphaFoldDB" id="M4BUR3"/>
<reference evidence="2" key="2">
    <citation type="submission" date="2015-06" db="UniProtKB">
        <authorList>
            <consortium name="EnsemblProtists"/>
        </authorList>
    </citation>
    <scope>IDENTIFICATION</scope>
    <source>
        <strain evidence="2">Emoy2</strain>
    </source>
</reference>
<accession>M4BUR3</accession>
<reference evidence="3" key="1">
    <citation type="journal article" date="2010" name="Science">
        <title>Signatures of adaptation to obligate biotrophy in the Hyaloperonospora arabidopsidis genome.</title>
        <authorList>
            <person name="Baxter L."/>
            <person name="Tripathy S."/>
            <person name="Ishaque N."/>
            <person name="Boot N."/>
            <person name="Cabral A."/>
            <person name="Kemen E."/>
            <person name="Thines M."/>
            <person name="Ah-Fong A."/>
            <person name="Anderson R."/>
            <person name="Badejoko W."/>
            <person name="Bittner-Eddy P."/>
            <person name="Boore J.L."/>
            <person name="Chibucos M.C."/>
            <person name="Coates M."/>
            <person name="Dehal P."/>
            <person name="Delehaunty K."/>
            <person name="Dong S."/>
            <person name="Downton P."/>
            <person name="Dumas B."/>
            <person name="Fabro G."/>
            <person name="Fronick C."/>
            <person name="Fuerstenberg S.I."/>
            <person name="Fulton L."/>
            <person name="Gaulin E."/>
            <person name="Govers F."/>
            <person name="Hughes L."/>
            <person name="Humphray S."/>
            <person name="Jiang R.H."/>
            <person name="Judelson H."/>
            <person name="Kamoun S."/>
            <person name="Kyung K."/>
            <person name="Meijer H."/>
            <person name="Minx P."/>
            <person name="Morris P."/>
            <person name="Nelson J."/>
            <person name="Phuntumart V."/>
            <person name="Qutob D."/>
            <person name="Rehmany A."/>
            <person name="Rougon-Cardoso A."/>
            <person name="Ryden P."/>
            <person name="Torto-Alalibo T."/>
            <person name="Studholme D."/>
            <person name="Wang Y."/>
            <person name="Win J."/>
            <person name="Wood J."/>
            <person name="Clifton S.W."/>
            <person name="Rogers J."/>
            <person name="Van den Ackerveken G."/>
            <person name="Jones J.D."/>
            <person name="McDowell J.M."/>
            <person name="Beynon J."/>
            <person name="Tyler B.M."/>
        </authorList>
    </citation>
    <scope>NUCLEOTIDE SEQUENCE [LARGE SCALE GENOMIC DNA]</scope>
    <source>
        <strain evidence="3">Emoy2</strain>
    </source>
</reference>
<feature type="compositionally biased region" description="Acidic residues" evidence="1">
    <location>
        <begin position="28"/>
        <end position="61"/>
    </location>
</feature>
<evidence type="ECO:0000313" key="2">
    <source>
        <dbReference type="EnsemblProtists" id="HpaP810252"/>
    </source>
</evidence>
<keyword evidence="3" id="KW-1185">Reference proteome</keyword>
<dbReference type="EMBL" id="JH597949">
    <property type="status" value="NOT_ANNOTATED_CDS"/>
    <property type="molecule type" value="Genomic_DNA"/>
</dbReference>
<dbReference type="HOGENOM" id="CLU_2175909_0_0_1"/>
<dbReference type="EnsemblProtists" id="HpaT810252">
    <property type="protein sequence ID" value="HpaP810252"/>
    <property type="gene ID" value="HpaG810252"/>
</dbReference>
<evidence type="ECO:0000313" key="3">
    <source>
        <dbReference type="Proteomes" id="UP000011713"/>
    </source>
</evidence>